<feature type="transmembrane region" description="Helical" evidence="1">
    <location>
        <begin position="148"/>
        <end position="173"/>
    </location>
</feature>
<feature type="transmembrane region" description="Helical" evidence="1">
    <location>
        <begin position="185"/>
        <end position="204"/>
    </location>
</feature>
<keyword evidence="1" id="KW-0472">Membrane</keyword>
<feature type="chain" id="PRO_5009533056" evidence="2">
    <location>
        <begin position="20"/>
        <end position="492"/>
    </location>
</feature>
<evidence type="ECO:0000256" key="1">
    <source>
        <dbReference type="SAM" id="Phobius"/>
    </source>
</evidence>
<reference evidence="3 4" key="1">
    <citation type="journal article" date="2016" name="Nat. Commun.">
        <title>Thousands of microbial genomes shed light on interconnected biogeochemical processes in an aquifer system.</title>
        <authorList>
            <person name="Anantharaman K."/>
            <person name="Brown C.T."/>
            <person name="Hug L.A."/>
            <person name="Sharon I."/>
            <person name="Castelle C.J."/>
            <person name="Probst A.J."/>
            <person name="Thomas B.C."/>
            <person name="Singh A."/>
            <person name="Wilkins M.J."/>
            <person name="Karaoz U."/>
            <person name="Brodie E.L."/>
            <person name="Williams K.H."/>
            <person name="Hubbard S.S."/>
            <person name="Banfield J.F."/>
        </authorList>
    </citation>
    <scope>NUCLEOTIDE SEQUENCE [LARGE SCALE GENOMIC DNA]</scope>
</reference>
<evidence type="ECO:0000313" key="3">
    <source>
        <dbReference type="EMBL" id="OGL78572.1"/>
    </source>
</evidence>
<proteinExistence type="predicted"/>
<evidence type="ECO:0000256" key="2">
    <source>
        <dbReference type="SAM" id="SignalP"/>
    </source>
</evidence>
<keyword evidence="1" id="KW-0812">Transmembrane</keyword>
<accession>A0A1F7UJX3</accession>
<comment type="caution">
    <text evidence="3">The sequence shown here is derived from an EMBL/GenBank/DDBJ whole genome shotgun (WGS) entry which is preliminary data.</text>
</comment>
<keyword evidence="2" id="KW-0732">Signal</keyword>
<dbReference type="STRING" id="1802399.A3E39_02045"/>
<feature type="signal peptide" evidence="2">
    <location>
        <begin position="1"/>
        <end position="19"/>
    </location>
</feature>
<gene>
    <name evidence="3" type="ORF">A3E39_02045</name>
</gene>
<organism evidence="3 4">
    <name type="scientific">Candidatus Uhrbacteria bacterium RIFCSPHIGHO2_12_FULL_60_25</name>
    <dbReference type="NCBI Taxonomy" id="1802399"/>
    <lineage>
        <taxon>Bacteria</taxon>
        <taxon>Candidatus Uhriibacteriota</taxon>
    </lineage>
</organism>
<sequence>MKRGLWILAIALVPTATQAADICCSCKGPPDPAAVTCLTADAKALGSSADDCTAVATKTKLPAGWTCDTTPLTEQKCKTVSDGGVCPKAPTSAYTYAEAPGEAVKKDASKQAAPIPDIIPTLNVPIPGLTFTGGSAASSLFGEYIAALYRYAISIAAIAATVMFVFGAFQFLLGSAVPQINKGRAYMIDAVVGLLLVMGATLILRTVNPALVSLEALNITLVGAAEDAHPFAPAEVGGPAQKSKSDDIAEGAKLAGGDPCAVLAFCEHESGLRFTWNGYPRNPVENSKFWGPCSGGGDYLGDGGNYDKKLRKQFPDIWPPLGQDLPKSSGLPLYLRLKAKADILLSNGIVAGYLAAHYAKSTVDSIIGAGIGSANITRWRTANGCKAQKLTLAQATDMGFNDVVTQACVPFAAVGNGGGGCPGSLQHCEAADPEGLKKTKGYEISKGGQINGICTGDGGKKCFTIWSQDHLRYVLKSYKRFDAKYHCTAKSK</sequence>
<dbReference type="Proteomes" id="UP000176603">
    <property type="component" value="Unassembled WGS sequence"/>
</dbReference>
<evidence type="ECO:0000313" key="4">
    <source>
        <dbReference type="Proteomes" id="UP000176603"/>
    </source>
</evidence>
<dbReference type="EMBL" id="MGEH01000028">
    <property type="protein sequence ID" value="OGL78572.1"/>
    <property type="molecule type" value="Genomic_DNA"/>
</dbReference>
<dbReference type="AlphaFoldDB" id="A0A1F7UJX3"/>
<protein>
    <submittedName>
        <fullName evidence="3">Uncharacterized protein</fullName>
    </submittedName>
</protein>
<name>A0A1F7UJX3_9BACT</name>
<keyword evidence="1" id="KW-1133">Transmembrane helix</keyword>